<gene>
    <name evidence="2" type="ORF">EZS28_040094</name>
</gene>
<comment type="caution">
    <text evidence="2">The sequence shown here is derived from an EMBL/GenBank/DDBJ whole genome shotgun (WGS) entry which is preliminary data.</text>
</comment>
<evidence type="ECO:0000313" key="3">
    <source>
        <dbReference type="Proteomes" id="UP000324800"/>
    </source>
</evidence>
<proteinExistence type="predicted"/>
<feature type="compositionally biased region" description="Polar residues" evidence="1">
    <location>
        <begin position="122"/>
        <end position="135"/>
    </location>
</feature>
<evidence type="ECO:0000313" key="2">
    <source>
        <dbReference type="EMBL" id="KAA6364379.1"/>
    </source>
</evidence>
<feature type="non-terminal residue" evidence="2">
    <location>
        <position position="508"/>
    </location>
</feature>
<sequence length="508" mass="54575">MKLETNEQEVNVIQQTLGTATQDIGENSANGDFAFSAESGTVWMYDQNWYNSGDIVPDQVTPASDAIPLVDSGTGVAGTSTEYSRGDHKHPLQVSDVLPSKDTSVGTVGQASSYARSDHQHPIQTVNTIPNSDSADGSYGTVDSYARNDHSHPINVETNASNIPIVDGVGNNGTSAYYSRHDHVHPQQLTYDGNVTATKFIKSGGTASEVLCANGDTTTIESKLSRTYTGSGWIRLCVFPAGNSVGNPFIEFKIYTSYNSGQTIRLQPNYTENGITNVYGVFNAPTYIGTQYIVENGARELFHNHSGSGTSAIYNAYIRLESVGSITIVVSDKSTYFTNRITEILTSDVVTGVSSGTVIPIQCNYVYGGFMQNTLQVNPTDRSKSSFNNGIRIGNFNNESALYLACSNTAINTVQAGQWEISKTSDNALTINPSSLRKADHSVVNVGTDQTINGRKTFNGVFQVNPTGTNYNEGIRIAKASNGLSQIQFGVDPAQYSGQIQGQWAAGI</sequence>
<dbReference type="Proteomes" id="UP000324800">
    <property type="component" value="Unassembled WGS sequence"/>
</dbReference>
<protein>
    <submittedName>
        <fullName evidence="2">Uncharacterized protein</fullName>
    </submittedName>
</protein>
<feature type="compositionally biased region" description="Polar residues" evidence="1">
    <location>
        <begin position="101"/>
        <end position="115"/>
    </location>
</feature>
<dbReference type="AlphaFoldDB" id="A0A5J4U258"/>
<organism evidence="2 3">
    <name type="scientific">Streblomastix strix</name>
    <dbReference type="NCBI Taxonomy" id="222440"/>
    <lineage>
        <taxon>Eukaryota</taxon>
        <taxon>Metamonada</taxon>
        <taxon>Preaxostyla</taxon>
        <taxon>Oxymonadida</taxon>
        <taxon>Streblomastigidae</taxon>
        <taxon>Streblomastix</taxon>
    </lineage>
</organism>
<dbReference type="EMBL" id="SNRW01021729">
    <property type="protein sequence ID" value="KAA6364379.1"/>
    <property type="molecule type" value="Genomic_DNA"/>
</dbReference>
<reference evidence="2 3" key="1">
    <citation type="submission" date="2019-03" db="EMBL/GenBank/DDBJ databases">
        <title>Single cell metagenomics reveals metabolic interactions within the superorganism composed of flagellate Streblomastix strix and complex community of Bacteroidetes bacteria on its surface.</title>
        <authorList>
            <person name="Treitli S.C."/>
            <person name="Kolisko M."/>
            <person name="Husnik F."/>
            <person name="Keeling P."/>
            <person name="Hampl V."/>
        </authorList>
    </citation>
    <scope>NUCLEOTIDE SEQUENCE [LARGE SCALE GENOMIC DNA]</scope>
    <source>
        <strain evidence="2">ST1C</strain>
    </source>
</reference>
<name>A0A5J4U258_9EUKA</name>
<feature type="region of interest" description="Disordered" evidence="1">
    <location>
        <begin position="80"/>
        <end position="138"/>
    </location>
</feature>
<evidence type="ECO:0000256" key="1">
    <source>
        <dbReference type="SAM" id="MobiDB-lite"/>
    </source>
</evidence>
<accession>A0A5J4U258</accession>